<keyword evidence="2" id="KW-1185">Reference proteome</keyword>
<dbReference type="VEuPathDB" id="FungiDB:LCOR_10841.1"/>
<dbReference type="EMBL" id="CBTN010000082">
    <property type="protein sequence ID" value="CDH60043.1"/>
    <property type="molecule type" value="Genomic_DNA"/>
</dbReference>
<dbReference type="Proteomes" id="UP000027586">
    <property type="component" value="Unassembled WGS sequence"/>
</dbReference>
<name>A0A068SCG0_9FUNG</name>
<comment type="caution">
    <text evidence="1">The sequence shown here is derived from an EMBL/GenBank/DDBJ whole genome shotgun (WGS) entry which is preliminary data.</text>
</comment>
<organism evidence="1 2">
    <name type="scientific">Lichtheimia corymbifera JMRC:FSU:9682</name>
    <dbReference type="NCBI Taxonomy" id="1263082"/>
    <lineage>
        <taxon>Eukaryota</taxon>
        <taxon>Fungi</taxon>
        <taxon>Fungi incertae sedis</taxon>
        <taxon>Mucoromycota</taxon>
        <taxon>Mucoromycotina</taxon>
        <taxon>Mucoromycetes</taxon>
        <taxon>Mucorales</taxon>
        <taxon>Lichtheimiaceae</taxon>
        <taxon>Lichtheimia</taxon>
    </lineage>
</organism>
<accession>A0A068SCG0</accession>
<proteinExistence type="predicted"/>
<reference evidence="1" key="1">
    <citation type="submission" date="2013-08" db="EMBL/GenBank/DDBJ databases">
        <title>Gene expansion shapes genome architecture in the human pathogen Lichtheimia corymbifera: an evolutionary genomics analysis in the ancient terrestrial Mucorales (Mucoromycotina).</title>
        <authorList>
            <person name="Schwartze V.U."/>
            <person name="Winter S."/>
            <person name="Shelest E."/>
            <person name="Marcet-Houben M."/>
            <person name="Horn F."/>
            <person name="Wehner S."/>
            <person name="Hoffmann K."/>
            <person name="Riege K."/>
            <person name="Sammeth M."/>
            <person name="Nowrousian M."/>
            <person name="Valiante V."/>
            <person name="Linde J."/>
            <person name="Jacobsen I.D."/>
            <person name="Marz M."/>
            <person name="Brakhage A.A."/>
            <person name="Gabaldon T."/>
            <person name="Bocker S."/>
            <person name="Voigt K."/>
        </authorList>
    </citation>
    <scope>NUCLEOTIDE SEQUENCE [LARGE SCALE GENOMIC DNA]</scope>
    <source>
        <strain evidence="1">FSU 9682</strain>
    </source>
</reference>
<sequence>MEKEACQQARMSSLYQRIGLALAMDGWSQSSTVVDYFVRRQQKGWIGLDGMDETAYIFDQSQFSAMDDIGCWSQGMHSS</sequence>
<evidence type="ECO:0000313" key="2">
    <source>
        <dbReference type="Proteomes" id="UP000027586"/>
    </source>
</evidence>
<evidence type="ECO:0000313" key="1">
    <source>
        <dbReference type="EMBL" id="CDH60043.1"/>
    </source>
</evidence>
<gene>
    <name evidence="1" type="ORF">LCOR_10841.1</name>
</gene>
<protein>
    <submittedName>
        <fullName evidence="1">Uncharacterized protein</fullName>
    </submittedName>
</protein>
<dbReference type="AlphaFoldDB" id="A0A068SCG0"/>